<reference evidence="2" key="1">
    <citation type="submission" date="2017-02" db="EMBL/GenBank/DDBJ databases">
        <authorList>
            <person name="Varghese N."/>
            <person name="Submissions S."/>
        </authorList>
    </citation>
    <scope>NUCLEOTIDE SEQUENCE [LARGE SCALE GENOMIC DNA]</scope>
    <source>
        <strain evidence="2">DSM 22720</strain>
    </source>
</reference>
<protein>
    <submittedName>
        <fullName evidence="1">Uncharacterized protein</fullName>
    </submittedName>
</protein>
<proteinExistence type="predicted"/>
<dbReference type="EMBL" id="FUXU01000005">
    <property type="protein sequence ID" value="SKA47204.1"/>
    <property type="molecule type" value="Genomic_DNA"/>
</dbReference>
<evidence type="ECO:0000313" key="2">
    <source>
        <dbReference type="Proteomes" id="UP000190162"/>
    </source>
</evidence>
<sequence>MIDLIVIVQKNKLVIYQTTSHKWYFCAPQDKGLPIVCFQSIAPLQAFFSTMPQHLADFHFRKSRFLIVQ</sequence>
<evidence type="ECO:0000313" key="1">
    <source>
        <dbReference type="EMBL" id="SKA47204.1"/>
    </source>
</evidence>
<keyword evidence="2" id="KW-1185">Reference proteome</keyword>
<name>A0A1T4U3E9_9GAMM</name>
<organism evidence="1 2">
    <name type="scientific">Enterovibrio nigricans DSM 22720</name>
    <dbReference type="NCBI Taxonomy" id="1121868"/>
    <lineage>
        <taxon>Bacteria</taxon>
        <taxon>Pseudomonadati</taxon>
        <taxon>Pseudomonadota</taxon>
        <taxon>Gammaproteobacteria</taxon>
        <taxon>Vibrionales</taxon>
        <taxon>Vibrionaceae</taxon>
        <taxon>Enterovibrio</taxon>
    </lineage>
</organism>
<dbReference type="Proteomes" id="UP000190162">
    <property type="component" value="Unassembled WGS sequence"/>
</dbReference>
<dbReference type="AlphaFoldDB" id="A0A1T4U3E9"/>
<accession>A0A1T4U3E9</accession>
<gene>
    <name evidence="1" type="ORF">SAMN02745132_00669</name>
</gene>